<keyword evidence="1" id="KW-0732">Signal</keyword>
<evidence type="ECO:0000313" key="3">
    <source>
        <dbReference type="Proteomes" id="UP000634229"/>
    </source>
</evidence>
<name>A0ABS1NGP0_9ACTN</name>
<accession>A0ABS1NGP0</accession>
<protein>
    <recommendedName>
        <fullName evidence="4">Peptidase inhibitor family I36 protein</fullName>
    </recommendedName>
</protein>
<feature type="chain" id="PRO_5046698822" description="Peptidase inhibitor family I36 protein" evidence="1">
    <location>
        <begin position="31"/>
        <end position="134"/>
    </location>
</feature>
<comment type="caution">
    <text evidence="2">The sequence shown here is derived from an EMBL/GenBank/DDBJ whole genome shotgun (WGS) entry which is preliminary data.</text>
</comment>
<gene>
    <name evidence="2" type="ORF">JK363_21535</name>
</gene>
<evidence type="ECO:0000256" key="1">
    <source>
        <dbReference type="SAM" id="SignalP"/>
    </source>
</evidence>
<evidence type="ECO:0008006" key="4">
    <source>
        <dbReference type="Google" id="ProtNLM"/>
    </source>
</evidence>
<evidence type="ECO:0000313" key="2">
    <source>
        <dbReference type="EMBL" id="MBL1099196.1"/>
    </source>
</evidence>
<feature type="signal peptide" evidence="1">
    <location>
        <begin position="1"/>
        <end position="30"/>
    </location>
</feature>
<keyword evidence="3" id="KW-1185">Reference proteome</keyword>
<dbReference type="PROSITE" id="PS51318">
    <property type="entry name" value="TAT"/>
    <property type="match status" value="1"/>
</dbReference>
<dbReference type="RefSeq" id="WP_201876619.1">
    <property type="nucleotide sequence ID" value="NZ_JAERRF010000012.1"/>
</dbReference>
<dbReference type="EMBL" id="JAERRF010000012">
    <property type="protein sequence ID" value="MBL1099196.1"/>
    <property type="molecule type" value="Genomic_DNA"/>
</dbReference>
<reference evidence="2 3" key="1">
    <citation type="submission" date="2021-01" db="EMBL/GenBank/DDBJ databases">
        <title>WGS of actinomycetes isolated from Thailand.</title>
        <authorList>
            <person name="Thawai C."/>
        </authorList>
    </citation>
    <scope>NUCLEOTIDE SEQUENCE [LARGE SCALE GENOMIC DNA]</scope>
    <source>
        <strain evidence="2 3">CA1R205</strain>
    </source>
</reference>
<dbReference type="InterPro" id="IPR006311">
    <property type="entry name" value="TAT_signal"/>
</dbReference>
<sequence>MTHAALRTRMRRTALVTGALITLATATGTAAATASAASPGSGARVTAAPSDCPKYYFCGYKDANYHRLAFTFKDCYLQEIPDGLNSGGSWYNNQSNGTKAKMYDKNKHLIYTTPGAPYGAPHGNWAPVWYIDAC</sequence>
<organism evidence="2 3">
    <name type="scientific">Streptomyces coffeae</name>
    <dbReference type="NCBI Taxonomy" id="621382"/>
    <lineage>
        <taxon>Bacteria</taxon>
        <taxon>Bacillati</taxon>
        <taxon>Actinomycetota</taxon>
        <taxon>Actinomycetes</taxon>
        <taxon>Kitasatosporales</taxon>
        <taxon>Streptomycetaceae</taxon>
        <taxon>Streptomyces</taxon>
    </lineage>
</organism>
<dbReference type="Proteomes" id="UP000634229">
    <property type="component" value="Unassembled WGS sequence"/>
</dbReference>
<proteinExistence type="predicted"/>